<dbReference type="InterPro" id="IPR036869">
    <property type="entry name" value="J_dom_sf"/>
</dbReference>
<proteinExistence type="predicted"/>
<dbReference type="PANTHER" id="PTHR44743:SF12">
    <property type="entry name" value="J DOMAIN-CONTAINING PROTEIN"/>
    <property type="match status" value="1"/>
</dbReference>
<name>A0A151S870_CAJCA</name>
<dbReference type="SMART" id="SM00271">
    <property type="entry name" value="DnaJ"/>
    <property type="match status" value="1"/>
</dbReference>
<accession>A0A151S870</accession>
<feature type="domain" description="J" evidence="1">
    <location>
        <begin position="12"/>
        <end position="81"/>
    </location>
</feature>
<dbReference type="PROSITE" id="PS00636">
    <property type="entry name" value="DNAJ_1"/>
    <property type="match status" value="1"/>
</dbReference>
<dbReference type="PROSITE" id="PS50076">
    <property type="entry name" value="DNAJ_2"/>
    <property type="match status" value="1"/>
</dbReference>
<gene>
    <name evidence="2" type="ORF">KK1_027190</name>
</gene>
<reference evidence="2" key="1">
    <citation type="journal article" date="2012" name="Nat. Biotechnol.">
        <title>Draft genome sequence of pigeonpea (Cajanus cajan), an orphan legume crop of resource-poor farmers.</title>
        <authorList>
            <person name="Varshney R.K."/>
            <person name="Chen W."/>
            <person name="Li Y."/>
            <person name="Bharti A.K."/>
            <person name="Saxena R.K."/>
            <person name="Schlueter J.A."/>
            <person name="Donoghue M.T."/>
            <person name="Azam S."/>
            <person name="Fan G."/>
            <person name="Whaley A.M."/>
            <person name="Farmer A.D."/>
            <person name="Sheridan J."/>
            <person name="Iwata A."/>
            <person name="Tuteja R."/>
            <person name="Penmetsa R.V."/>
            <person name="Wu W."/>
            <person name="Upadhyaya H.D."/>
            <person name="Yang S.P."/>
            <person name="Shah T."/>
            <person name="Saxena K.B."/>
            <person name="Michael T."/>
            <person name="McCombie W.R."/>
            <person name="Yang B."/>
            <person name="Zhang G."/>
            <person name="Yang H."/>
            <person name="Wang J."/>
            <person name="Spillane C."/>
            <person name="Cook D.R."/>
            <person name="May G.D."/>
            <person name="Xu X."/>
            <person name="Jackson S.A."/>
        </authorList>
    </citation>
    <scope>NUCLEOTIDE SEQUENCE [LARGE SCALE GENOMIC DNA]</scope>
</reference>
<protein>
    <submittedName>
        <fullName evidence="2">DnaJ isogeny subfamily B member 6-B</fullName>
    </submittedName>
</protein>
<dbReference type="Gene3D" id="1.10.287.110">
    <property type="entry name" value="DnaJ domain"/>
    <property type="match status" value="1"/>
</dbReference>
<dbReference type="STRING" id="3821.A0A151S870"/>
<evidence type="ECO:0000259" key="1">
    <source>
        <dbReference type="PROSITE" id="PS50076"/>
    </source>
</evidence>
<evidence type="ECO:0000313" key="2">
    <source>
        <dbReference type="EMBL" id="KYP50979.1"/>
    </source>
</evidence>
<dbReference type="Pfam" id="PF00226">
    <property type="entry name" value="DnaJ"/>
    <property type="match status" value="1"/>
</dbReference>
<dbReference type="PRINTS" id="PR00625">
    <property type="entry name" value="JDOMAIN"/>
</dbReference>
<sequence length="153" mass="17347">MSTIVENNGAVCYYSVLGIGKNSTDHEIRCAYRKMALKWHPDRWMKDPKLAVEAKKRFQCVQEAYSVLSNKGKRRIYDAGLFGLIGEDDDEGFVDFMQEMALMMQNVRTKDEKGMLEDFEGLVMDMMADNEGIGKSGLSWNSSACPAKKTRIL</sequence>
<dbReference type="Gramene" id="C.cajan_25018.t">
    <property type="protein sequence ID" value="C.cajan_25018.t"/>
    <property type="gene ID" value="C.cajan_25018"/>
</dbReference>
<evidence type="ECO:0000313" key="3">
    <source>
        <dbReference type="Proteomes" id="UP000075243"/>
    </source>
</evidence>
<dbReference type="PANTHER" id="PTHR44743">
    <property type="entry name" value="PUTATIVE, EXPRESSED-RELATED"/>
    <property type="match status" value="1"/>
</dbReference>
<dbReference type="CDD" id="cd06257">
    <property type="entry name" value="DnaJ"/>
    <property type="match status" value="1"/>
</dbReference>
<dbReference type="OrthoDB" id="10250354at2759"/>
<organism evidence="2 3">
    <name type="scientific">Cajanus cajan</name>
    <name type="common">Pigeon pea</name>
    <name type="synonym">Cajanus indicus</name>
    <dbReference type="NCBI Taxonomy" id="3821"/>
    <lineage>
        <taxon>Eukaryota</taxon>
        <taxon>Viridiplantae</taxon>
        <taxon>Streptophyta</taxon>
        <taxon>Embryophyta</taxon>
        <taxon>Tracheophyta</taxon>
        <taxon>Spermatophyta</taxon>
        <taxon>Magnoliopsida</taxon>
        <taxon>eudicotyledons</taxon>
        <taxon>Gunneridae</taxon>
        <taxon>Pentapetalae</taxon>
        <taxon>rosids</taxon>
        <taxon>fabids</taxon>
        <taxon>Fabales</taxon>
        <taxon>Fabaceae</taxon>
        <taxon>Papilionoideae</taxon>
        <taxon>50 kb inversion clade</taxon>
        <taxon>NPAAA clade</taxon>
        <taxon>indigoferoid/millettioid clade</taxon>
        <taxon>Phaseoleae</taxon>
        <taxon>Cajanus</taxon>
    </lineage>
</organism>
<dbReference type="EMBL" id="KQ483445">
    <property type="protein sequence ID" value="KYP50979.1"/>
    <property type="molecule type" value="Genomic_DNA"/>
</dbReference>
<keyword evidence="3" id="KW-1185">Reference proteome</keyword>
<dbReference type="InterPro" id="IPR018253">
    <property type="entry name" value="DnaJ_domain_CS"/>
</dbReference>
<dbReference type="AlphaFoldDB" id="A0A151S870"/>
<dbReference type="Proteomes" id="UP000075243">
    <property type="component" value="Unassembled WGS sequence"/>
</dbReference>
<dbReference type="SUPFAM" id="SSF46565">
    <property type="entry name" value="Chaperone J-domain"/>
    <property type="match status" value="1"/>
</dbReference>
<dbReference type="InterPro" id="IPR001623">
    <property type="entry name" value="DnaJ_domain"/>
</dbReference>